<evidence type="ECO:0000256" key="3">
    <source>
        <dbReference type="ARBA" id="ARBA00011738"/>
    </source>
</evidence>
<dbReference type="InterPro" id="IPR015422">
    <property type="entry name" value="PyrdxlP-dep_Trfase_small"/>
</dbReference>
<dbReference type="GO" id="GO:0004015">
    <property type="term" value="F:adenosylmethionine-8-amino-7-oxononanoate transaminase activity"/>
    <property type="evidence" value="ECO:0007669"/>
    <property type="project" value="UniProtKB-UniRule"/>
</dbReference>
<dbReference type="GO" id="GO:0009102">
    <property type="term" value="P:biotin biosynthetic process"/>
    <property type="evidence" value="ECO:0007669"/>
    <property type="project" value="UniProtKB-UniRule"/>
</dbReference>
<dbReference type="EMBL" id="BFAV01000150">
    <property type="protein sequence ID" value="GBF34753.1"/>
    <property type="molecule type" value="Genomic_DNA"/>
</dbReference>
<dbReference type="InterPro" id="IPR005815">
    <property type="entry name" value="BioA"/>
</dbReference>
<dbReference type="PIRSF" id="PIRSF000521">
    <property type="entry name" value="Transaminase_4ab_Lys_Orn"/>
    <property type="match status" value="1"/>
</dbReference>
<comment type="similarity">
    <text evidence="10 11">Belongs to the class-III pyridoxal-phosphate-dependent aminotransferase family. BioA subfamily.</text>
</comment>
<comment type="caution">
    <text evidence="12">The sequence shown here is derived from an EMBL/GenBank/DDBJ whole genome shotgun (WGS) entry which is preliminary data.</text>
</comment>
<dbReference type="AlphaFoldDB" id="A0A2L2XGA6"/>
<evidence type="ECO:0000256" key="6">
    <source>
        <dbReference type="ARBA" id="ARBA00022679"/>
    </source>
</evidence>
<keyword evidence="9 11" id="KW-0663">Pyridoxal phosphate</keyword>
<evidence type="ECO:0000313" key="12">
    <source>
        <dbReference type="EMBL" id="GBF34753.1"/>
    </source>
</evidence>
<sequence>MNVPAAQLEEWDKEYVWHPFTQMKAYRKEKPLIVERGEGSYLFDIEGNRYLDGVSSLWVTVHGHNNGELNKAIKGQLERVAHSTLLGLANVPSILLAKRLVEITPGGLNKVFYSDSGATSVEIALKMAYQYWRQQGNEENRNKRKFISLVEAYHGDTIGSVSVGGMDLFHSTFKDLLFETVHAPAPYCYRCYLGKQRGGCRLECMDEVEKIVQRHHQEVAGFIIEPLVQGAAGMLVAPEGYLSGVSRLCKQYNILLIADEVAVGFGRTGKMFACGQEEIEPDILCLAKGITGGYLPLAVTMTTDRVYNAFLGEIEEFKTFYHGHTYTGNPLACAAALASLELMEKNNFMGRLREKIAFITERLKHFYSLEHVGDIRQRGMMIGIELVLDRATKEPYPPGADLGHRVILEARKNGVIIRPLGNVIVLMPVLSMGMPELEELLNVTYNAIKSITED</sequence>
<dbReference type="InterPro" id="IPR015424">
    <property type="entry name" value="PyrdxlP-dep_Trfase"/>
</dbReference>
<feature type="binding site" evidence="11">
    <location>
        <position position="288"/>
    </location>
    <ligand>
        <name>substrate</name>
    </ligand>
</feature>
<evidence type="ECO:0000256" key="1">
    <source>
        <dbReference type="ARBA" id="ARBA00001933"/>
    </source>
</evidence>
<keyword evidence="8 11" id="KW-0093">Biotin biosynthesis</keyword>
<keyword evidence="5 11" id="KW-0032">Aminotransferase</keyword>
<evidence type="ECO:0000313" key="13">
    <source>
        <dbReference type="Proteomes" id="UP000239549"/>
    </source>
</evidence>
<dbReference type="InterPro" id="IPR049704">
    <property type="entry name" value="Aminotrans_3_PPA_site"/>
</dbReference>
<feature type="binding site" evidence="11">
    <location>
        <position position="153"/>
    </location>
    <ligand>
        <name>substrate</name>
    </ligand>
</feature>
<keyword evidence="4 11" id="KW-0963">Cytoplasm</keyword>
<dbReference type="PROSITE" id="PS00600">
    <property type="entry name" value="AA_TRANSFER_CLASS_3"/>
    <property type="match status" value="1"/>
</dbReference>
<feature type="site" description="Participates in the substrate recognition with KAPA and in a stacking interaction with the adenine ring of SAM" evidence="11">
    <location>
        <position position="20"/>
    </location>
</feature>
<organism evidence="12 13">
    <name type="scientific">Desulfocucumis palustris</name>
    <dbReference type="NCBI Taxonomy" id="1898651"/>
    <lineage>
        <taxon>Bacteria</taxon>
        <taxon>Bacillati</taxon>
        <taxon>Bacillota</taxon>
        <taxon>Clostridia</taxon>
        <taxon>Eubacteriales</taxon>
        <taxon>Desulfocucumaceae</taxon>
        <taxon>Desulfocucumis</taxon>
    </lineage>
</organism>
<feature type="binding site" evidence="11">
    <location>
        <position position="418"/>
    </location>
    <ligand>
        <name>substrate</name>
    </ligand>
</feature>
<comment type="cofactor">
    <cofactor evidence="1 11">
        <name>pyridoxal 5'-phosphate</name>
        <dbReference type="ChEBI" id="CHEBI:597326"/>
    </cofactor>
</comment>
<evidence type="ECO:0000256" key="11">
    <source>
        <dbReference type="HAMAP-Rule" id="MF_00834"/>
    </source>
</evidence>
<dbReference type="GO" id="GO:0030170">
    <property type="term" value="F:pyridoxal phosphate binding"/>
    <property type="evidence" value="ECO:0007669"/>
    <property type="project" value="UniProtKB-UniRule"/>
</dbReference>
<reference evidence="13" key="1">
    <citation type="submission" date="2018-02" db="EMBL/GenBank/DDBJ databases">
        <title>Genome sequence of Desulfocucumis palustris strain NAW-5.</title>
        <authorList>
            <person name="Watanabe M."/>
            <person name="Kojima H."/>
            <person name="Fukui M."/>
        </authorList>
    </citation>
    <scope>NUCLEOTIDE SEQUENCE [LARGE SCALE GENOMIC DNA]</scope>
    <source>
        <strain evidence="13">NAW-5</strain>
    </source>
</reference>
<name>A0A2L2XGA6_9FIRM</name>
<feature type="binding site" evidence="11">
    <location>
        <begin position="117"/>
        <end position="118"/>
    </location>
    <ligand>
        <name>pyridoxal 5'-phosphate</name>
        <dbReference type="ChEBI" id="CHEBI:597326"/>
    </ligand>
</feature>
<comment type="caution">
    <text evidence="11">Lacks conserved residue(s) required for the propagation of feature annotation.</text>
</comment>
<dbReference type="Gene3D" id="3.90.1150.10">
    <property type="entry name" value="Aspartate Aminotransferase, domain 1"/>
    <property type="match status" value="1"/>
</dbReference>
<evidence type="ECO:0000256" key="9">
    <source>
        <dbReference type="ARBA" id="ARBA00022898"/>
    </source>
</evidence>
<evidence type="ECO:0000256" key="2">
    <source>
        <dbReference type="ARBA" id="ARBA00004496"/>
    </source>
</evidence>
<evidence type="ECO:0000256" key="5">
    <source>
        <dbReference type="ARBA" id="ARBA00022576"/>
    </source>
</evidence>
<dbReference type="PANTHER" id="PTHR42684">
    <property type="entry name" value="ADENOSYLMETHIONINE-8-AMINO-7-OXONONANOATE AMINOTRANSFERASE"/>
    <property type="match status" value="1"/>
</dbReference>
<dbReference type="OrthoDB" id="9807885at2"/>
<dbReference type="InterPro" id="IPR015421">
    <property type="entry name" value="PyrdxlP-dep_Trfase_major"/>
</dbReference>
<dbReference type="SUPFAM" id="SSF53383">
    <property type="entry name" value="PLP-dependent transferases"/>
    <property type="match status" value="1"/>
</dbReference>
<proteinExistence type="inferred from homology"/>
<dbReference type="PANTHER" id="PTHR42684:SF17">
    <property type="entry name" value="ADENOSYLMETHIONINE-8-AMINO-7-OXONONANOATE AMINOTRANSFERASE"/>
    <property type="match status" value="1"/>
</dbReference>
<feature type="binding site" evidence="11">
    <location>
        <position position="323"/>
    </location>
    <ligand>
        <name>substrate</name>
    </ligand>
</feature>
<dbReference type="FunFam" id="3.40.640.10:FF:000078">
    <property type="entry name" value="Adenosylmethionine-8-amino-7-oxononanoate aminotransferase"/>
    <property type="match status" value="1"/>
</dbReference>
<protein>
    <recommendedName>
        <fullName evidence="11">Adenosylmethionine-8-amino-7-oxononanoate aminotransferase</fullName>
        <ecNumber evidence="11">2.6.1.62</ecNumber>
    </recommendedName>
    <alternativeName>
        <fullName evidence="11">7,8-diamino-pelargonic acid aminotransferase</fullName>
        <shortName evidence="11">DAPA AT</shortName>
        <shortName evidence="11">DAPA aminotransferase</shortName>
    </alternativeName>
    <alternativeName>
        <fullName evidence="11">7,8-diaminononanoate synthase</fullName>
        <shortName evidence="11">DANS</shortName>
    </alternativeName>
    <alternativeName>
        <fullName evidence="11">Diaminopelargonic acid synthase</fullName>
    </alternativeName>
</protein>
<dbReference type="NCBIfam" id="TIGR00508">
    <property type="entry name" value="bioA"/>
    <property type="match status" value="1"/>
</dbReference>
<feature type="binding site" evidence="11">
    <location>
        <begin position="324"/>
        <end position="325"/>
    </location>
    <ligand>
        <name>pyridoxal 5'-phosphate</name>
        <dbReference type="ChEBI" id="CHEBI:597326"/>
    </ligand>
</feature>
<comment type="subcellular location">
    <subcellularLocation>
        <location evidence="2 11">Cytoplasm</location>
    </subcellularLocation>
</comment>
<dbReference type="GO" id="GO:0005737">
    <property type="term" value="C:cytoplasm"/>
    <property type="evidence" value="ECO:0007669"/>
    <property type="project" value="UniProtKB-SubCell"/>
</dbReference>
<feature type="modified residue" description="N6-(pyridoxal phosphate)lysine" evidence="11">
    <location>
        <position position="288"/>
    </location>
</feature>
<keyword evidence="6 11" id="KW-0808">Transferase</keyword>
<comment type="subunit">
    <text evidence="3 11">Homodimer.</text>
</comment>
<comment type="catalytic activity">
    <reaction evidence="11">
        <text>(8S)-8-amino-7-oxononanoate + S-adenosyl-L-methionine = S-adenosyl-4-methylsulfanyl-2-oxobutanoate + (7R,8S)-7,8-diammoniononanoate</text>
        <dbReference type="Rhea" id="RHEA:16861"/>
        <dbReference type="ChEBI" id="CHEBI:16490"/>
        <dbReference type="ChEBI" id="CHEBI:59789"/>
        <dbReference type="ChEBI" id="CHEBI:149468"/>
        <dbReference type="ChEBI" id="CHEBI:149469"/>
        <dbReference type="EC" id="2.6.1.62"/>
    </reaction>
</comment>
<dbReference type="RefSeq" id="WP_104372933.1">
    <property type="nucleotide sequence ID" value="NZ_BFAV01000150.1"/>
</dbReference>
<evidence type="ECO:0000256" key="7">
    <source>
        <dbReference type="ARBA" id="ARBA00022691"/>
    </source>
</evidence>
<keyword evidence="7 11" id="KW-0949">S-adenosyl-L-methionine</keyword>
<dbReference type="EC" id="2.6.1.62" evidence="11"/>
<evidence type="ECO:0000256" key="4">
    <source>
        <dbReference type="ARBA" id="ARBA00022490"/>
    </source>
</evidence>
<feature type="binding site" evidence="11">
    <location>
        <position position="259"/>
    </location>
    <ligand>
        <name>pyridoxal 5'-phosphate</name>
        <dbReference type="ChEBI" id="CHEBI:597326"/>
    </ligand>
</feature>
<evidence type="ECO:0000256" key="10">
    <source>
        <dbReference type="ARBA" id="ARBA00060970"/>
    </source>
</evidence>
<evidence type="ECO:0000256" key="8">
    <source>
        <dbReference type="ARBA" id="ARBA00022756"/>
    </source>
</evidence>
<comment type="function">
    <text evidence="11">Catalyzes the transfer of the alpha-amino group from S-adenosyl-L-methionine (SAM) to 7-keto-8-aminopelargonic acid (KAPA) to form 7,8-diaminopelargonic acid (DAPA). It is the only aminotransferase known to utilize SAM as an amino donor.</text>
</comment>
<gene>
    <name evidence="11" type="primary">bioA</name>
    <name evidence="12" type="ORF">DCCM_3873</name>
</gene>
<comment type="pathway">
    <text evidence="11">Cofactor biosynthesis; biotin biosynthesis; 7,8-diaminononanoate from 8-amino-7-oxononanoate (SAM route): step 1/1.</text>
</comment>
<keyword evidence="13" id="KW-1185">Reference proteome</keyword>
<dbReference type="Proteomes" id="UP000239549">
    <property type="component" value="Unassembled WGS sequence"/>
</dbReference>
<dbReference type="CDD" id="cd00610">
    <property type="entry name" value="OAT_like"/>
    <property type="match status" value="1"/>
</dbReference>
<dbReference type="HAMAP" id="MF_00834">
    <property type="entry name" value="BioA"/>
    <property type="match status" value="1"/>
</dbReference>
<accession>A0A2L2XGA6</accession>
<dbReference type="UniPathway" id="UPA00078">
    <property type="reaction ID" value="UER00160"/>
</dbReference>
<dbReference type="Pfam" id="PF00202">
    <property type="entry name" value="Aminotran_3"/>
    <property type="match status" value="1"/>
</dbReference>
<dbReference type="InterPro" id="IPR005814">
    <property type="entry name" value="Aminotrans_3"/>
</dbReference>
<dbReference type="Gene3D" id="3.40.640.10">
    <property type="entry name" value="Type I PLP-dependent aspartate aminotransferase-like (Major domain)"/>
    <property type="match status" value="1"/>
</dbReference>